<sequence>MRPADHRRFFLRVHYEPHRLQLQSRPLQRGFAFDKLAFEERNFLVANRGIDALQCAQPLAFAAQFAAQPFGGGGDDGGQLRFRDAVVVGEQLLDFAVNLLGDGLRRIARQRFAQGI</sequence>
<dbReference type="Proteomes" id="UP000008311">
    <property type="component" value="Unassembled WGS sequence"/>
</dbReference>
<organism evidence="1 2">
    <name type="scientific">Ricinus communis</name>
    <name type="common">Castor bean</name>
    <dbReference type="NCBI Taxonomy" id="3988"/>
    <lineage>
        <taxon>Eukaryota</taxon>
        <taxon>Viridiplantae</taxon>
        <taxon>Streptophyta</taxon>
        <taxon>Embryophyta</taxon>
        <taxon>Tracheophyta</taxon>
        <taxon>Spermatophyta</taxon>
        <taxon>Magnoliopsida</taxon>
        <taxon>eudicotyledons</taxon>
        <taxon>Gunneridae</taxon>
        <taxon>Pentapetalae</taxon>
        <taxon>rosids</taxon>
        <taxon>fabids</taxon>
        <taxon>Malpighiales</taxon>
        <taxon>Euphorbiaceae</taxon>
        <taxon>Acalyphoideae</taxon>
        <taxon>Acalypheae</taxon>
        <taxon>Ricinus</taxon>
    </lineage>
</organism>
<protein>
    <submittedName>
        <fullName evidence="1">Uncharacterized protein</fullName>
    </submittedName>
</protein>
<dbReference type="EMBL" id="EQ984927">
    <property type="protein sequence ID" value="EEF23720.1"/>
    <property type="molecule type" value="Genomic_DNA"/>
</dbReference>
<proteinExistence type="predicted"/>
<accession>B9TK93</accession>
<gene>
    <name evidence="1" type="ORF">RCOM_2040680</name>
</gene>
<dbReference type="InParanoid" id="B9TK93"/>
<reference evidence="2" key="1">
    <citation type="journal article" date="2010" name="Nat. Biotechnol.">
        <title>Draft genome sequence of the oilseed species Ricinus communis.</title>
        <authorList>
            <person name="Chan A.P."/>
            <person name="Crabtree J."/>
            <person name="Zhao Q."/>
            <person name="Lorenzi H."/>
            <person name="Orvis J."/>
            <person name="Puiu D."/>
            <person name="Melake-Berhan A."/>
            <person name="Jones K.M."/>
            <person name="Redman J."/>
            <person name="Chen G."/>
            <person name="Cahoon E.B."/>
            <person name="Gedil M."/>
            <person name="Stanke M."/>
            <person name="Haas B.J."/>
            <person name="Wortman J.R."/>
            <person name="Fraser-Liggett C.M."/>
            <person name="Ravel J."/>
            <person name="Rabinowicz P.D."/>
        </authorList>
    </citation>
    <scope>NUCLEOTIDE SEQUENCE [LARGE SCALE GENOMIC DNA]</scope>
    <source>
        <strain evidence="2">cv. Hale</strain>
    </source>
</reference>
<name>B9TK93_RICCO</name>
<evidence type="ECO:0000313" key="1">
    <source>
        <dbReference type="EMBL" id="EEF23720.1"/>
    </source>
</evidence>
<evidence type="ECO:0000313" key="2">
    <source>
        <dbReference type="Proteomes" id="UP000008311"/>
    </source>
</evidence>
<dbReference type="AlphaFoldDB" id="B9TK93"/>
<keyword evidence="2" id="KW-1185">Reference proteome</keyword>